<keyword evidence="6 7" id="KW-0539">Nucleus</keyword>
<feature type="domain" description="DNA-directed RNA polymerase III subunit RPC3 winged-helix" evidence="11">
    <location>
        <begin position="468"/>
        <end position="544"/>
    </location>
</feature>
<evidence type="ECO:0000256" key="1">
    <source>
        <dbReference type="ARBA" id="ARBA00004123"/>
    </source>
</evidence>
<feature type="compositionally biased region" description="Pro residues" evidence="8">
    <location>
        <begin position="562"/>
        <end position="573"/>
    </location>
</feature>
<dbReference type="InterPro" id="IPR008806">
    <property type="entry name" value="RNA_pol_III_Rpc82_C"/>
</dbReference>
<feature type="compositionally biased region" description="Gly residues" evidence="8">
    <location>
        <begin position="60"/>
        <end position="79"/>
    </location>
</feature>
<dbReference type="Pfam" id="PF22536">
    <property type="entry name" value="WHD_POLR3C"/>
    <property type="match status" value="1"/>
</dbReference>
<feature type="compositionally biased region" description="Basic and acidic residues" evidence="8">
    <location>
        <begin position="80"/>
        <end position="90"/>
    </location>
</feature>
<feature type="compositionally biased region" description="Pro residues" evidence="8">
    <location>
        <begin position="718"/>
        <end position="729"/>
    </location>
</feature>
<dbReference type="FunFam" id="1.10.10.10:FF:000256">
    <property type="entry name" value="DNA-directed RNA polymerase III subunit RPC3"/>
    <property type="match status" value="1"/>
</dbReference>
<dbReference type="FunFam" id="1.10.10.10:FF:000199">
    <property type="entry name" value="DNA-directed RNA polymerase III subunit RPC3"/>
    <property type="match status" value="1"/>
</dbReference>
<dbReference type="InterPro" id="IPR036388">
    <property type="entry name" value="WH-like_DNA-bd_sf"/>
</dbReference>
<dbReference type="InterPro" id="IPR013197">
    <property type="entry name" value="RNA_pol_III_RPC82-rel_HTH"/>
</dbReference>
<feature type="compositionally biased region" description="Gly residues" evidence="8">
    <location>
        <begin position="91"/>
        <end position="102"/>
    </location>
</feature>
<dbReference type="AlphaFoldDB" id="A0A8B9T049"/>
<dbReference type="PRINTS" id="PR01217">
    <property type="entry name" value="PRICHEXTENSN"/>
</dbReference>
<comment type="similarity">
    <text evidence="2 7">Belongs to the eukaryotic RPC3/POLR3C RNA polymerase subunit family.</text>
</comment>
<feature type="domain" description="RNA polymerase III subunit RPC82-related helix-turn-helix" evidence="10">
    <location>
        <begin position="139"/>
        <end position="192"/>
    </location>
</feature>
<comment type="subcellular location">
    <subcellularLocation>
        <location evidence="1 7">Nucleus</location>
    </subcellularLocation>
</comment>
<comment type="subunit">
    <text evidence="7">Component of the RNA polymerase III (Pol III) complex consisting of 17 subunits.</text>
</comment>
<dbReference type="InterPro" id="IPR039748">
    <property type="entry name" value="RPC3"/>
</dbReference>
<dbReference type="InterPro" id="IPR055207">
    <property type="entry name" value="POLR3C_WHD"/>
</dbReference>
<feature type="domain" description="RNA polymerase III Rpc82 C -terminal" evidence="9">
    <location>
        <begin position="273"/>
        <end position="463"/>
    </location>
</feature>
<dbReference type="GO" id="GO:0005666">
    <property type="term" value="C:RNA polymerase III complex"/>
    <property type="evidence" value="ECO:0007669"/>
    <property type="project" value="UniProtKB-UniRule"/>
</dbReference>
<reference evidence="12" key="3">
    <citation type="submission" date="2025-09" db="UniProtKB">
        <authorList>
            <consortium name="Ensembl"/>
        </authorList>
    </citation>
    <scope>IDENTIFICATION</scope>
</reference>
<sequence length="846" mass="90511">MGDTGTPGWGTRGRGHPRMGDMGVGTQGWGHPRVGDTGRGPWGWGHPRVGVWGWGHRDGGTLGWGTRGQSHGDGGTPGEGHGDGGYRDGEMGTGAPQGGGHGDMAPPVALAGSPNARGDPAAPPGPPRVPAGMTQAEIKLCSLLLREHFGEIVERVGTLLVRAGAQPLRMLVGDTGLSLEQCVLLQHNLATFQLPKRGGVEYEARAERVLRVLRYPRYIYAAKTLYGDTGELLVEELLLNGKMTMSAAVRKVADRLTETMEDGRTMDYADVSSTFVRLADTHLVQRCPLLPETPQGPPGPAPTLVLDEKEMYTVPRLNLSGRGKRRRSCEEEEEGEPRAKKQKPPPEDDGIYWQVNLERFHQHFRDQAIVSAVANRMDQTSSEIVRTMLRMSEVTTASGAPYTQPLSSNEIFRSLPAGYNISKQVLDQYLTLLADDPLEFVGKSGDSGGGMYTVNLHKALASLATATLESIVEERFGSRCARIFRLLLRKKHLEQKQVEDFAMIPAKEAKEMLYRMLSENFVALQEIPKTPDHAPSRTFYLYTVNVPASARMLLHRCYKVGPPRPPPKPPLTPSPSRGGNGLEAFSPPPSPSSSSSTVCCLLPRPLSLPHPILFLPLFPSPLPFPFPPCPSPPPFPFPLHPLPFPIPSPLSPSPFPLPLFPPCPLCPSPFPLPLCPSPLPSPSPFSFPSALPLSPSPFPPPPSPFPFPLCPPPLPLPIPSALPLPPPERGQPDGAAPVRDQREQVSGTTGGAQNLLGGGTHRAVPPTGCFFFFAPPQEAAGEVAAGGGHPGLHAGHGRGGGAAAGDRGDDHGPRAAAAGEPQTQRQQVRDPRGGHGGSPPALFPPP</sequence>
<dbReference type="FunFam" id="1.10.10.10:FF:000262">
    <property type="entry name" value="DNA-directed RNA polymerase III subunit RPC3"/>
    <property type="match status" value="1"/>
</dbReference>
<feature type="region of interest" description="Disordered" evidence="8">
    <location>
        <begin position="562"/>
        <end position="592"/>
    </location>
</feature>
<evidence type="ECO:0000256" key="4">
    <source>
        <dbReference type="ARBA" id="ARBA00022478"/>
    </source>
</evidence>
<dbReference type="Pfam" id="PF08221">
    <property type="entry name" value="HTH_9"/>
    <property type="match status" value="1"/>
</dbReference>
<proteinExistence type="inferred from homology"/>
<dbReference type="PANTHER" id="PTHR12949:SF0">
    <property type="entry name" value="DNA-DIRECTED RNA POLYMERASE III SUBUNIT RPC3"/>
    <property type="match status" value="1"/>
</dbReference>
<feature type="region of interest" description="Disordered" evidence="8">
    <location>
        <begin position="316"/>
        <end position="350"/>
    </location>
</feature>
<feature type="region of interest" description="Disordered" evidence="8">
    <location>
        <begin position="718"/>
        <end position="760"/>
    </location>
</feature>
<evidence type="ECO:0000259" key="10">
    <source>
        <dbReference type="Pfam" id="PF08221"/>
    </source>
</evidence>
<dbReference type="PANTHER" id="PTHR12949">
    <property type="entry name" value="RNA POLYMERASE III DNA DIRECTED -RELATED"/>
    <property type="match status" value="1"/>
</dbReference>
<protein>
    <recommendedName>
        <fullName evidence="3 7">DNA-directed RNA polymerase III subunit RPC3</fullName>
        <shortName evidence="7">RNA polymerase III subunit C3</shortName>
    </recommendedName>
</protein>
<accession>A0A8B9T049</accession>
<evidence type="ECO:0000313" key="13">
    <source>
        <dbReference type="Proteomes" id="UP000694400"/>
    </source>
</evidence>
<dbReference type="Gene3D" id="1.10.10.10">
    <property type="entry name" value="Winged helix-like DNA-binding domain superfamily/Winged helix DNA-binding domain"/>
    <property type="match status" value="4"/>
</dbReference>
<dbReference type="Proteomes" id="UP000694400">
    <property type="component" value="Chromosome 32"/>
</dbReference>
<evidence type="ECO:0000256" key="7">
    <source>
        <dbReference type="RuleBase" id="RU367076"/>
    </source>
</evidence>
<reference evidence="12" key="1">
    <citation type="submission" date="2019-08" db="EMBL/GenBank/DDBJ databases">
        <title>Three high-quality genomes provides insights into domestication of ducks.</title>
        <authorList>
            <person name="Hou Z.C."/>
            <person name="Zhu F."/>
            <person name="Yin Z.T."/>
            <person name="Zhang F."/>
        </authorList>
    </citation>
    <scope>NUCLEOTIDE SEQUENCE [LARGE SCALE GENOMIC DNA]</scope>
</reference>
<feature type="region of interest" description="Disordered" evidence="8">
    <location>
        <begin position="60"/>
        <end position="127"/>
    </location>
</feature>
<dbReference type="Ensembl" id="ENSAPLT00020014809.1">
    <property type="protein sequence ID" value="ENSAPLP00020013755.1"/>
    <property type="gene ID" value="ENSAPLG00020009882.1"/>
</dbReference>
<name>A0A8B9T049_ANAPL</name>
<evidence type="ECO:0000256" key="2">
    <source>
        <dbReference type="ARBA" id="ARBA00007206"/>
    </source>
</evidence>
<feature type="compositionally biased region" description="Gly residues" evidence="8">
    <location>
        <begin position="1"/>
        <end position="12"/>
    </location>
</feature>
<comment type="function">
    <text evidence="7">DNA-dependent RNA polymerase catalyzes the transcription of DNA into RNA using the four ribonucleoside triphosphates as substrates. Specific core component of RNA polymerase III which synthesizes small RNAs, such as 5S rRNA and tRNAs.</text>
</comment>
<dbReference type="FunFam" id="1.10.10.10:FF:000218">
    <property type="entry name" value="DNA-directed RNA polymerase III subunit RPC3"/>
    <property type="match status" value="1"/>
</dbReference>
<feature type="region of interest" description="Disordered" evidence="8">
    <location>
        <begin position="1"/>
        <end position="41"/>
    </location>
</feature>
<evidence type="ECO:0000256" key="3">
    <source>
        <dbReference type="ARBA" id="ARBA00016689"/>
    </source>
</evidence>
<evidence type="ECO:0000313" key="12">
    <source>
        <dbReference type="Ensembl" id="ENSAPLP00020013755.1"/>
    </source>
</evidence>
<organism evidence="12 13">
    <name type="scientific">Anas platyrhynchos</name>
    <name type="common">Mallard</name>
    <name type="synonym">Anas boschas</name>
    <dbReference type="NCBI Taxonomy" id="8839"/>
    <lineage>
        <taxon>Eukaryota</taxon>
        <taxon>Metazoa</taxon>
        <taxon>Chordata</taxon>
        <taxon>Craniata</taxon>
        <taxon>Vertebrata</taxon>
        <taxon>Euteleostomi</taxon>
        <taxon>Archelosauria</taxon>
        <taxon>Archosauria</taxon>
        <taxon>Dinosauria</taxon>
        <taxon>Saurischia</taxon>
        <taxon>Theropoda</taxon>
        <taxon>Coelurosauria</taxon>
        <taxon>Aves</taxon>
        <taxon>Neognathae</taxon>
        <taxon>Galloanserae</taxon>
        <taxon>Anseriformes</taxon>
        <taxon>Anatidae</taxon>
        <taxon>Anatinae</taxon>
        <taxon>Anas</taxon>
    </lineage>
</organism>
<evidence type="ECO:0000256" key="8">
    <source>
        <dbReference type="SAM" id="MobiDB-lite"/>
    </source>
</evidence>
<feature type="region of interest" description="Disordered" evidence="8">
    <location>
        <begin position="782"/>
        <end position="846"/>
    </location>
</feature>
<keyword evidence="5 7" id="KW-0804">Transcription</keyword>
<evidence type="ECO:0000256" key="5">
    <source>
        <dbReference type="ARBA" id="ARBA00023163"/>
    </source>
</evidence>
<dbReference type="Pfam" id="PF05645">
    <property type="entry name" value="RNA_pol_Rpc82"/>
    <property type="match status" value="1"/>
</dbReference>
<dbReference type="GO" id="GO:0003697">
    <property type="term" value="F:single-stranded DNA binding"/>
    <property type="evidence" value="ECO:0007669"/>
    <property type="project" value="UniProtKB-UniRule"/>
</dbReference>
<keyword evidence="4 7" id="KW-0240">DNA-directed RNA polymerase</keyword>
<reference evidence="12" key="2">
    <citation type="submission" date="2025-08" db="UniProtKB">
        <authorList>
            <consortium name="Ensembl"/>
        </authorList>
    </citation>
    <scope>IDENTIFICATION</scope>
</reference>
<evidence type="ECO:0000256" key="6">
    <source>
        <dbReference type="ARBA" id="ARBA00023242"/>
    </source>
</evidence>
<evidence type="ECO:0000259" key="11">
    <source>
        <dbReference type="Pfam" id="PF22536"/>
    </source>
</evidence>
<evidence type="ECO:0000259" key="9">
    <source>
        <dbReference type="Pfam" id="PF05645"/>
    </source>
</evidence>
<dbReference type="GO" id="GO:0006351">
    <property type="term" value="P:DNA-templated transcription"/>
    <property type="evidence" value="ECO:0007669"/>
    <property type="project" value="InterPro"/>
</dbReference>